<dbReference type="PROSITE" id="PS01306">
    <property type="entry name" value="UPF0054"/>
    <property type="match status" value="1"/>
</dbReference>
<dbReference type="NCBIfam" id="TIGR00043">
    <property type="entry name" value="rRNA maturation RNase YbeY"/>
    <property type="match status" value="1"/>
</dbReference>
<reference evidence="8" key="1">
    <citation type="submission" date="2025-08" db="UniProtKB">
        <authorList>
            <consortium name="Ensembl"/>
        </authorList>
    </citation>
    <scope>IDENTIFICATION</scope>
</reference>
<dbReference type="Pfam" id="PF02130">
    <property type="entry name" value="YbeY"/>
    <property type="match status" value="1"/>
</dbReference>
<dbReference type="OMA" id="GFTHNSE"/>
<name>A0A8C4X2H2_EPTBU</name>
<keyword evidence="9" id="KW-1185">Reference proteome</keyword>
<dbReference type="GO" id="GO:0004519">
    <property type="term" value="F:endonuclease activity"/>
    <property type="evidence" value="ECO:0007669"/>
    <property type="project" value="UniProtKB-KW"/>
</dbReference>
<keyword evidence="4" id="KW-0479">Metal-binding</keyword>
<dbReference type="Gene3D" id="3.40.390.30">
    <property type="entry name" value="Metalloproteases ('zincins'), catalytic domain"/>
    <property type="match status" value="1"/>
</dbReference>
<evidence type="ECO:0000256" key="5">
    <source>
        <dbReference type="ARBA" id="ARBA00022759"/>
    </source>
</evidence>
<dbReference type="InterPro" id="IPR020549">
    <property type="entry name" value="YbeY_CS"/>
</dbReference>
<evidence type="ECO:0000313" key="9">
    <source>
        <dbReference type="Proteomes" id="UP000694388"/>
    </source>
</evidence>
<evidence type="ECO:0000256" key="2">
    <source>
        <dbReference type="ARBA" id="ARBA00010875"/>
    </source>
</evidence>
<dbReference type="Proteomes" id="UP000694388">
    <property type="component" value="Unplaced"/>
</dbReference>
<protein>
    <submittedName>
        <fullName evidence="8">YbeY metalloendoribonuclease</fullName>
    </submittedName>
</protein>
<dbReference type="GeneTree" id="ENSGT00950000183170"/>
<dbReference type="PANTHER" id="PTHR46986:SF1">
    <property type="entry name" value="ENDORIBONUCLEASE YBEY, CHLOROPLASTIC"/>
    <property type="match status" value="1"/>
</dbReference>
<dbReference type="AlphaFoldDB" id="A0A8C4X2H2"/>
<evidence type="ECO:0000256" key="7">
    <source>
        <dbReference type="ARBA" id="ARBA00022833"/>
    </source>
</evidence>
<keyword evidence="5" id="KW-0255">Endonuclease</keyword>
<keyword evidence="6" id="KW-0378">Hydrolase</keyword>
<proteinExistence type="inferred from homology"/>
<reference evidence="8" key="2">
    <citation type="submission" date="2025-09" db="UniProtKB">
        <authorList>
            <consortium name="Ensembl"/>
        </authorList>
    </citation>
    <scope>IDENTIFICATION</scope>
</reference>
<evidence type="ECO:0000256" key="1">
    <source>
        <dbReference type="ARBA" id="ARBA00001947"/>
    </source>
</evidence>
<dbReference type="Ensembl" id="ENSEBUT00000028494.1">
    <property type="protein sequence ID" value="ENSEBUP00000027918.1"/>
    <property type="gene ID" value="ENSEBUG00000017058.1"/>
</dbReference>
<dbReference type="InterPro" id="IPR023091">
    <property type="entry name" value="MetalPrtase_cat_dom_sf_prd"/>
</dbReference>
<dbReference type="SUPFAM" id="SSF55486">
    <property type="entry name" value="Metalloproteases ('zincins'), catalytic domain"/>
    <property type="match status" value="1"/>
</dbReference>
<evidence type="ECO:0000256" key="6">
    <source>
        <dbReference type="ARBA" id="ARBA00022801"/>
    </source>
</evidence>
<organism evidence="8 9">
    <name type="scientific">Eptatretus burgeri</name>
    <name type="common">Inshore hagfish</name>
    <dbReference type="NCBI Taxonomy" id="7764"/>
    <lineage>
        <taxon>Eukaryota</taxon>
        <taxon>Metazoa</taxon>
        <taxon>Chordata</taxon>
        <taxon>Craniata</taxon>
        <taxon>Vertebrata</taxon>
        <taxon>Cyclostomata</taxon>
        <taxon>Myxini</taxon>
        <taxon>Myxiniformes</taxon>
        <taxon>Myxinidae</taxon>
        <taxon>Eptatretinae</taxon>
        <taxon>Eptatretus</taxon>
    </lineage>
</organism>
<dbReference type="GO" id="GO:0006364">
    <property type="term" value="P:rRNA processing"/>
    <property type="evidence" value="ECO:0007669"/>
    <property type="project" value="InterPro"/>
</dbReference>
<dbReference type="GO" id="GO:0046872">
    <property type="term" value="F:metal ion binding"/>
    <property type="evidence" value="ECO:0007669"/>
    <property type="project" value="UniProtKB-KW"/>
</dbReference>
<keyword evidence="3" id="KW-0540">Nuclease</keyword>
<evidence type="ECO:0000256" key="4">
    <source>
        <dbReference type="ARBA" id="ARBA00022723"/>
    </source>
</evidence>
<accession>A0A8C4X2H2</accession>
<comment type="cofactor">
    <cofactor evidence="1">
        <name>Zn(2+)</name>
        <dbReference type="ChEBI" id="CHEBI:29105"/>
    </cofactor>
</comment>
<evidence type="ECO:0000256" key="3">
    <source>
        <dbReference type="ARBA" id="ARBA00022722"/>
    </source>
</evidence>
<keyword evidence="7" id="KW-0862">Zinc</keyword>
<evidence type="ECO:0000313" key="8">
    <source>
        <dbReference type="Ensembl" id="ENSEBUP00000027918.1"/>
    </source>
</evidence>
<dbReference type="HAMAP" id="MF_00009">
    <property type="entry name" value="Endoribonucl_YbeY"/>
    <property type="match status" value="1"/>
</dbReference>
<comment type="similarity">
    <text evidence="2">Belongs to the endoribonuclease YbeY family.</text>
</comment>
<dbReference type="PANTHER" id="PTHR46986">
    <property type="entry name" value="ENDORIBONUCLEASE YBEY, CHLOROPLASTIC"/>
    <property type="match status" value="1"/>
</dbReference>
<sequence length="172" mass="19443">MGLVIRNAQVAVRIRRALLRQNVARLRALAGAQSARLAVLCSSSERMRALNRTYCGHDEVTDVLAFPNLQIEELGKLPELEYPEDCNLGDIFLGVEYIQDLGRNDNASQECSAEHLHNLLTITTLHGICHLLGYTHESEADWRQMFQKEKDILEDYGRLTGVFLSPLTAMKY</sequence>
<dbReference type="GO" id="GO:0004222">
    <property type="term" value="F:metalloendopeptidase activity"/>
    <property type="evidence" value="ECO:0007669"/>
    <property type="project" value="InterPro"/>
</dbReference>
<dbReference type="InterPro" id="IPR002036">
    <property type="entry name" value="YbeY"/>
</dbReference>